<dbReference type="Proteomes" id="UP000183832">
    <property type="component" value="Unassembled WGS sequence"/>
</dbReference>
<evidence type="ECO:0000256" key="2">
    <source>
        <dbReference type="RuleBase" id="RU102079"/>
    </source>
</evidence>
<evidence type="ECO:0000256" key="1">
    <source>
        <dbReference type="ARBA" id="ARBA00022734"/>
    </source>
</evidence>
<dbReference type="InterPro" id="IPR001079">
    <property type="entry name" value="Galectin_CRD"/>
</dbReference>
<dbReference type="OrthoDB" id="6251307at2759"/>
<dbReference type="InterPro" id="IPR013320">
    <property type="entry name" value="ConA-like_dom_sf"/>
</dbReference>
<dbReference type="PROSITE" id="PS51304">
    <property type="entry name" value="GALECTIN"/>
    <property type="match status" value="2"/>
</dbReference>
<evidence type="ECO:0000313" key="5">
    <source>
        <dbReference type="Proteomes" id="UP000183832"/>
    </source>
</evidence>
<sequence>MATIPIYNPIVPFLGAIPGGLRPGHIIKIKGRINGYDSRLMLDLINTPAINVNQDIIFHISVRPQESAIIRNHFSYGSWGHEERDGPFARAFETFEMTITVENDCYRLALNGIEIGAFLHRLPLQLSQFIHVHGDATIDHILLENGYHHSSGIHMGTHQISTPSAPNMPMPIQTPYPPGSQFPHHNTSHFPIHQPPYYPNQQPPDANWRHIAGGFRPSFMIRIKGKINGYNGRCMIDFTNSLGIQSGQDIMFHISIRPKDFLIVRNHFQNGNWGNEEKYGPCRVKKNQTFEIVILAEIQHYKIAINGHHLGVFRHRLPLHLVQCIQVYGEVSIDHILLEQDLRSAQQQMVLSQVLTPRPVTVPVNAPVYVQYQPPHQHQTPPPPYYGNHPNSSITRIGGITIETNPGRIVVRKGHNQSNIFRF</sequence>
<keyword evidence="5" id="KW-1185">Reference proteome</keyword>
<keyword evidence="1 2" id="KW-0430">Lectin</keyword>
<dbReference type="SMART" id="SM00908">
    <property type="entry name" value="Gal-bind_lectin"/>
    <property type="match status" value="2"/>
</dbReference>
<dbReference type="Pfam" id="PF00337">
    <property type="entry name" value="Gal-bind_lectin"/>
    <property type="match status" value="2"/>
</dbReference>
<dbReference type="GO" id="GO:0030246">
    <property type="term" value="F:carbohydrate binding"/>
    <property type="evidence" value="ECO:0007669"/>
    <property type="project" value="UniProtKB-UniRule"/>
</dbReference>
<gene>
    <name evidence="4" type="primary">putative Galectin-4</name>
    <name evidence="4" type="ORF">CLUMA_CG006517</name>
</gene>
<protein>
    <recommendedName>
        <fullName evidence="2">Galectin</fullName>
    </recommendedName>
</protein>
<dbReference type="SUPFAM" id="SSF49899">
    <property type="entry name" value="Concanavalin A-like lectins/glucanases"/>
    <property type="match status" value="2"/>
</dbReference>
<accession>A0A1J1HY94</accession>
<dbReference type="PANTHER" id="PTHR11346">
    <property type="entry name" value="GALECTIN"/>
    <property type="match status" value="1"/>
</dbReference>
<dbReference type="InterPro" id="IPR044156">
    <property type="entry name" value="Galectin-like"/>
</dbReference>
<dbReference type="CDD" id="cd00070">
    <property type="entry name" value="GLECT"/>
    <property type="match status" value="2"/>
</dbReference>
<dbReference type="EMBL" id="CVRI01000036">
    <property type="protein sequence ID" value="CRK93063.1"/>
    <property type="molecule type" value="Genomic_DNA"/>
</dbReference>
<proteinExistence type="predicted"/>
<dbReference type="GO" id="GO:0016936">
    <property type="term" value="F:galactoside binding"/>
    <property type="evidence" value="ECO:0007669"/>
    <property type="project" value="TreeGrafter"/>
</dbReference>
<evidence type="ECO:0000259" key="3">
    <source>
        <dbReference type="PROSITE" id="PS51304"/>
    </source>
</evidence>
<feature type="domain" description="Galectin" evidence="3">
    <location>
        <begin position="207"/>
        <end position="339"/>
    </location>
</feature>
<dbReference type="STRING" id="568069.A0A1J1HY94"/>
<dbReference type="AlphaFoldDB" id="A0A1J1HY94"/>
<reference evidence="4 5" key="1">
    <citation type="submission" date="2015-04" db="EMBL/GenBank/DDBJ databases">
        <authorList>
            <person name="Syromyatnikov M.Y."/>
            <person name="Popov V.N."/>
        </authorList>
    </citation>
    <scope>NUCLEOTIDE SEQUENCE [LARGE SCALE GENOMIC DNA]</scope>
</reference>
<name>A0A1J1HY94_9DIPT</name>
<dbReference type="SMART" id="SM00276">
    <property type="entry name" value="GLECT"/>
    <property type="match status" value="2"/>
</dbReference>
<dbReference type="Gene3D" id="2.60.120.200">
    <property type="match status" value="2"/>
</dbReference>
<dbReference type="PANTHER" id="PTHR11346:SF176">
    <property type="entry name" value="32 KDA BETA-GALACTOSIDE-BINDING LECTIN LEC-3"/>
    <property type="match status" value="1"/>
</dbReference>
<feature type="domain" description="Galectin" evidence="3">
    <location>
        <begin position="13"/>
        <end position="144"/>
    </location>
</feature>
<organism evidence="4 5">
    <name type="scientific">Clunio marinus</name>
    <dbReference type="NCBI Taxonomy" id="568069"/>
    <lineage>
        <taxon>Eukaryota</taxon>
        <taxon>Metazoa</taxon>
        <taxon>Ecdysozoa</taxon>
        <taxon>Arthropoda</taxon>
        <taxon>Hexapoda</taxon>
        <taxon>Insecta</taxon>
        <taxon>Pterygota</taxon>
        <taxon>Neoptera</taxon>
        <taxon>Endopterygota</taxon>
        <taxon>Diptera</taxon>
        <taxon>Nematocera</taxon>
        <taxon>Chironomoidea</taxon>
        <taxon>Chironomidae</taxon>
        <taxon>Clunio</taxon>
    </lineage>
</organism>
<evidence type="ECO:0000313" key="4">
    <source>
        <dbReference type="EMBL" id="CRK93063.1"/>
    </source>
</evidence>